<dbReference type="GeneID" id="5054279"/>
<evidence type="ECO:0000256" key="3">
    <source>
        <dbReference type="ARBA" id="ARBA00022475"/>
    </source>
</evidence>
<dbReference type="GO" id="GO:0005886">
    <property type="term" value="C:plasma membrane"/>
    <property type="evidence" value="ECO:0007669"/>
    <property type="project" value="UniProtKB-SubCell"/>
</dbReference>
<dbReference type="Proteomes" id="UP000554766">
    <property type="component" value="Unassembled WGS sequence"/>
</dbReference>
<keyword evidence="5 7" id="KW-1133">Transmembrane helix</keyword>
<evidence type="ECO:0000256" key="6">
    <source>
        <dbReference type="ARBA" id="ARBA00023136"/>
    </source>
</evidence>
<proteinExistence type="inferred from homology"/>
<dbReference type="InterPro" id="IPR000515">
    <property type="entry name" value="MetI-like"/>
</dbReference>
<feature type="transmembrane region" description="Helical" evidence="7">
    <location>
        <begin position="200"/>
        <end position="220"/>
    </location>
</feature>
<evidence type="ECO:0000256" key="2">
    <source>
        <dbReference type="ARBA" id="ARBA00022448"/>
    </source>
</evidence>
<comment type="similarity">
    <text evidence="7">Belongs to the binding-protein-dependent transport system permease family.</text>
</comment>
<keyword evidence="4 7" id="KW-0812">Transmembrane</keyword>
<evidence type="ECO:0000256" key="1">
    <source>
        <dbReference type="ARBA" id="ARBA00004651"/>
    </source>
</evidence>
<dbReference type="PROSITE" id="PS50928">
    <property type="entry name" value="ABC_TM1"/>
    <property type="match status" value="2"/>
</dbReference>
<feature type="transmembrane region" description="Helical" evidence="7">
    <location>
        <begin position="7"/>
        <end position="26"/>
    </location>
</feature>
<feature type="transmembrane region" description="Helical" evidence="7">
    <location>
        <begin position="293"/>
        <end position="318"/>
    </location>
</feature>
<keyword evidence="3" id="KW-1003">Cell membrane</keyword>
<feature type="transmembrane region" description="Helical" evidence="7">
    <location>
        <begin position="248"/>
        <end position="272"/>
    </location>
</feature>
<sequence>MNDKQTLFLALPAVVYLLVFTLYPIASNFVLSFYERTYEGELRWVGGGNYVWLFTKDPYGPLIVGNTVIYTLATPAIAVALAIPTALALRRLGGKWLLPLMIPAFIPPVTAAMAWYLLLNPLYGLGYYLLASGLVKTNPISSIWAIVLIDVWRAFPTAVLIIYSGLRSIPKSIEEAALADGLAGPRKFLAVDLPLISPQILTAFVLTALTGFFTFDPIYIGTAQVGPRLLDNLAYYAFEVFASGESGYAATLIVIMTLVGTALSLAYMRALSSRTFVKLPLPAWVPRRELPRVVHAAVLAAALVFVAVPFIWLVLISIKPPKEIIQVPPAILPTRLAVDNYVQVFTGGAPFLLISLYISAINTSLTILLAAATAYQMRVHGFGGYKLVAYILYLMSTPTLIYIVPLYFMLKELRFLDTLWALVLTYPIMTLPYSIWILYNYYSAFNRQVEEAALADGMNRLKAFARVVLPLSRSGMSVAGLYAFLFSWGALIFPLAFTQTPYNLADPLSFRGAQTFSIYIGMLMSPVTLSYGQVAAAGVVSIIPPLVYLVAVRRNLEKIWGSG</sequence>
<evidence type="ECO:0000259" key="8">
    <source>
        <dbReference type="PROSITE" id="PS50928"/>
    </source>
</evidence>
<comment type="caution">
    <text evidence="9">The sequence shown here is derived from an EMBL/GenBank/DDBJ whole genome shotgun (WGS) entry which is preliminary data.</text>
</comment>
<keyword evidence="2 7" id="KW-0813">Transport</keyword>
<feature type="transmembrane region" description="Helical" evidence="7">
    <location>
        <begin position="479"/>
        <end position="497"/>
    </location>
</feature>
<feature type="transmembrane region" description="Helical" evidence="7">
    <location>
        <begin position="68"/>
        <end position="89"/>
    </location>
</feature>
<feature type="domain" description="ABC transmembrane type-1" evidence="8">
    <location>
        <begin position="352"/>
        <end position="552"/>
    </location>
</feature>
<feature type="transmembrane region" description="Helical" evidence="7">
    <location>
        <begin position="387"/>
        <end position="408"/>
    </location>
</feature>
<feature type="transmembrane region" description="Helical" evidence="7">
    <location>
        <begin position="351"/>
        <end position="375"/>
    </location>
</feature>
<evidence type="ECO:0000256" key="7">
    <source>
        <dbReference type="RuleBase" id="RU363032"/>
    </source>
</evidence>
<dbReference type="AlphaFoldDB" id="A0A7L4P6I4"/>
<feature type="transmembrane region" description="Helical" evidence="7">
    <location>
        <begin position="420"/>
        <end position="439"/>
    </location>
</feature>
<dbReference type="PANTHER" id="PTHR32243:SF18">
    <property type="entry name" value="INNER MEMBRANE ABC TRANSPORTER PERMEASE PROTEIN YCJP"/>
    <property type="match status" value="1"/>
</dbReference>
<evidence type="ECO:0000256" key="4">
    <source>
        <dbReference type="ARBA" id="ARBA00022692"/>
    </source>
</evidence>
<comment type="subcellular location">
    <subcellularLocation>
        <location evidence="1 7">Cell membrane</location>
        <topology evidence="1 7">Multi-pass membrane protein</topology>
    </subcellularLocation>
</comment>
<protein>
    <submittedName>
        <fullName evidence="9">ABC transporter permease subunit</fullName>
    </submittedName>
</protein>
<feature type="transmembrane region" description="Helical" evidence="7">
    <location>
        <begin position="139"/>
        <end position="163"/>
    </location>
</feature>
<dbReference type="CDD" id="cd06261">
    <property type="entry name" value="TM_PBP2"/>
    <property type="match status" value="2"/>
</dbReference>
<feature type="transmembrane region" description="Helical" evidence="7">
    <location>
        <begin position="531"/>
        <end position="551"/>
    </location>
</feature>
<gene>
    <name evidence="9" type="ORF">HC235_00030</name>
</gene>
<organism evidence="9 10">
    <name type="scientific">Pyrobaculum arsenaticum</name>
    <dbReference type="NCBI Taxonomy" id="121277"/>
    <lineage>
        <taxon>Archaea</taxon>
        <taxon>Thermoproteota</taxon>
        <taxon>Thermoprotei</taxon>
        <taxon>Thermoproteales</taxon>
        <taxon>Thermoproteaceae</taxon>
        <taxon>Pyrobaculum</taxon>
    </lineage>
</organism>
<evidence type="ECO:0000256" key="5">
    <source>
        <dbReference type="ARBA" id="ARBA00022989"/>
    </source>
</evidence>
<evidence type="ECO:0000313" key="9">
    <source>
        <dbReference type="EMBL" id="NYR14383.1"/>
    </source>
</evidence>
<evidence type="ECO:0000313" key="10">
    <source>
        <dbReference type="Proteomes" id="UP000554766"/>
    </source>
</evidence>
<dbReference type="Gene3D" id="1.10.3720.10">
    <property type="entry name" value="MetI-like"/>
    <property type="match status" value="2"/>
</dbReference>
<dbReference type="RefSeq" id="WP_011900591.1">
    <property type="nucleotide sequence ID" value="NZ_JAAVJF010000001.1"/>
</dbReference>
<feature type="domain" description="ABC transmembrane type-1" evidence="8">
    <location>
        <begin position="64"/>
        <end position="267"/>
    </location>
</feature>
<dbReference type="InterPro" id="IPR035906">
    <property type="entry name" value="MetI-like_sf"/>
</dbReference>
<dbReference type="InterPro" id="IPR050901">
    <property type="entry name" value="BP-dep_ABC_trans_perm"/>
</dbReference>
<dbReference type="EMBL" id="JAAVJF010000001">
    <property type="protein sequence ID" value="NYR14383.1"/>
    <property type="molecule type" value="Genomic_DNA"/>
</dbReference>
<dbReference type="SUPFAM" id="SSF161098">
    <property type="entry name" value="MetI-like"/>
    <property type="match status" value="2"/>
</dbReference>
<dbReference type="Pfam" id="PF00528">
    <property type="entry name" value="BPD_transp_1"/>
    <property type="match status" value="2"/>
</dbReference>
<name>A0A7L4P6I4_9CREN</name>
<feature type="transmembrane region" description="Helical" evidence="7">
    <location>
        <begin position="96"/>
        <end position="119"/>
    </location>
</feature>
<dbReference type="PANTHER" id="PTHR32243">
    <property type="entry name" value="MALTOSE TRANSPORT SYSTEM PERMEASE-RELATED"/>
    <property type="match status" value="1"/>
</dbReference>
<dbReference type="GO" id="GO:0055085">
    <property type="term" value="P:transmembrane transport"/>
    <property type="evidence" value="ECO:0007669"/>
    <property type="project" value="InterPro"/>
</dbReference>
<keyword evidence="10" id="KW-1185">Reference proteome</keyword>
<dbReference type="OMA" id="YSIWILY"/>
<keyword evidence="6 7" id="KW-0472">Membrane</keyword>
<accession>A0A7L4P6I4</accession>
<reference evidence="9 10" key="1">
    <citation type="journal article" date="2020" name="Nat. Commun.">
        <title>The structures of two archaeal type IV pili illuminate evolutionary relationships.</title>
        <authorList>
            <person name="Wang F."/>
            <person name="Baquero D.P."/>
            <person name="Su Z."/>
            <person name="Beltran L.C."/>
            <person name="Prangishvili D."/>
            <person name="Krupovic M."/>
            <person name="Egelman E.H."/>
        </authorList>
    </citation>
    <scope>NUCLEOTIDE SEQUENCE [LARGE SCALE GENOMIC DNA]</scope>
    <source>
        <strain evidence="9 10">2GA</strain>
    </source>
</reference>